<dbReference type="PANTHER" id="PTHR13144">
    <property type="entry name" value="TEX261 PROTEIN"/>
    <property type="match status" value="1"/>
</dbReference>
<evidence type="ECO:0000256" key="1">
    <source>
        <dbReference type="ARBA" id="ARBA00004141"/>
    </source>
</evidence>
<dbReference type="GO" id="GO:0006888">
    <property type="term" value="P:endoplasmic reticulum to Golgi vesicle-mediated transport"/>
    <property type="evidence" value="ECO:0007669"/>
    <property type="project" value="InterPro"/>
</dbReference>
<evidence type="ECO:0000313" key="8">
    <source>
        <dbReference type="EnsemblMetazoa" id="MDOA012267-PA"/>
    </source>
</evidence>
<feature type="transmembrane region" description="Helical" evidence="7">
    <location>
        <begin position="6"/>
        <end position="31"/>
    </location>
</feature>
<feature type="transmembrane region" description="Helical" evidence="7">
    <location>
        <begin position="43"/>
        <end position="61"/>
    </location>
</feature>
<dbReference type="VEuPathDB" id="VectorBase:MDOA012267"/>
<proteinExistence type="inferred from homology"/>
<dbReference type="GO" id="GO:0030134">
    <property type="term" value="C:COPII-coated ER to Golgi transport vesicle"/>
    <property type="evidence" value="ECO:0007669"/>
    <property type="project" value="TreeGrafter"/>
</dbReference>
<evidence type="ECO:0000313" key="9">
    <source>
        <dbReference type="Proteomes" id="UP001652621"/>
    </source>
</evidence>
<reference evidence="10" key="2">
    <citation type="submission" date="2025-04" db="UniProtKB">
        <authorList>
            <consortium name="RefSeq"/>
        </authorList>
    </citation>
    <scope>IDENTIFICATION</scope>
    <source>
        <strain evidence="10">Aabys</strain>
    </source>
</reference>
<sequence length="199" mass="22857">MGFMYILSWIALIFQIVFVTISIAAGLYYIAELVEEYTSAARKMILMMISFTMFVYVMFIFCDDLPWSMIIMGFVTQLLHLAIMSTFPFIRFLSLPFIGTVLCLIANHLLAFQYFTSVYYPFTQILAYFTICLWMVPFALFVSLSANDNVLPTTVNDSHLAGDQDVVTNYFSRGKKQGLLSLFNYLKNSIMPGRNKKSF</sequence>
<protein>
    <recommendedName>
        <fullName evidence="3">Protein TEX261</fullName>
    </recommendedName>
</protein>
<evidence type="ECO:0000256" key="6">
    <source>
        <dbReference type="ARBA" id="ARBA00023136"/>
    </source>
</evidence>
<evidence type="ECO:0000256" key="7">
    <source>
        <dbReference type="SAM" id="Phobius"/>
    </source>
</evidence>
<dbReference type="PANTHER" id="PTHR13144:SF0">
    <property type="entry name" value="PROTEIN TEX261"/>
    <property type="match status" value="1"/>
</dbReference>
<dbReference type="GO" id="GO:0097020">
    <property type="term" value="F:COPII receptor activity"/>
    <property type="evidence" value="ECO:0007669"/>
    <property type="project" value="InterPro"/>
</dbReference>
<keyword evidence="9" id="KW-1185">Reference proteome</keyword>
<dbReference type="InterPro" id="IPR007277">
    <property type="entry name" value="Svp26/Tex261"/>
</dbReference>
<dbReference type="GO" id="GO:0005789">
    <property type="term" value="C:endoplasmic reticulum membrane"/>
    <property type="evidence" value="ECO:0007669"/>
    <property type="project" value="TreeGrafter"/>
</dbReference>
<comment type="similarity">
    <text evidence="2">Belongs to the SVP26 family.</text>
</comment>
<dbReference type="AlphaFoldDB" id="A0A1I8N764"/>
<evidence type="ECO:0000256" key="5">
    <source>
        <dbReference type="ARBA" id="ARBA00022989"/>
    </source>
</evidence>
<evidence type="ECO:0000256" key="3">
    <source>
        <dbReference type="ARBA" id="ARBA00017877"/>
    </source>
</evidence>
<comment type="subcellular location">
    <subcellularLocation>
        <location evidence="1">Membrane</location>
        <topology evidence="1">Multi-pass membrane protein</topology>
    </subcellularLocation>
</comment>
<reference evidence="8" key="1">
    <citation type="submission" date="2020-05" db="UniProtKB">
        <authorList>
            <consortium name="EnsemblMetazoa"/>
        </authorList>
    </citation>
    <scope>IDENTIFICATION</scope>
    <source>
        <strain evidence="8">Aabys</strain>
    </source>
</reference>
<dbReference type="OrthoDB" id="28257at2759"/>
<keyword evidence="6 7" id="KW-0472">Membrane</keyword>
<feature type="transmembrane region" description="Helical" evidence="7">
    <location>
        <begin position="125"/>
        <end position="144"/>
    </location>
</feature>
<feature type="transmembrane region" description="Helical" evidence="7">
    <location>
        <begin position="97"/>
        <end position="119"/>
    </location>
</feature>
<organism evidence="8">
    <name type="scientific">Musca domestica</name>
    <name type="common">House fly</name>
    <dbReference type="NCBI Taxonomy" id="7370"/>
    <lineage>
        <taxon>Eukaryota</taxon>
        <taxon>Metazoa</taxon>
        <taxon>Ecdysozoa</taxon>
        <taxon>Arthropoda</taxon>
        <taxon>Hexapoda</taxon>
        <taxon>Insecta</taxon>
        <taxon>Pterygota</taxon>
        <taxon>Neoptera</taxon>
        <taxon>Endopterygota</taxon>
        <taxon>Diptera</taxon>
        <taxon>Brachycera</taxon>
        <taxon>Muscomorpha</taxon>
        <taxon>Muscoidea</taxon>
        <taxon>Muscidae</taxon>
        <taxon>Musca</taxon>
    </lineage>
</organism>
<evidence type="ECO:0000256" key="4">
    <source>
        <dbReference type="ARBA" id="ARBA00022692"/>
    </source>
</evidence>
<keyword evidence="4 7" id="KW-0812">Transmembrane</keyword>
<dbReference type="EnsemblMetazoa" id="MDOA012267-RA">
    <property type="protein sequence ID" value="MDOA012267-PA"/>
    <property type="gene ID" value="MDOA012267"/>
</dbReference>
<evidence type="ECO:0000313" key="10">
    <source>
        <dbReference type="RefSeq" id="XP_005185344.1"/>
    </source>
</evidence>
<dbReference type="eggNOG" id="KOG4136">
    <property type="taxonomic scope" value="Eukaryota"/>
</dbReference>
<accession>A0A1I8N764</accession>
<dbReference type="STRING" id="7370.A0A1I8N764"/>
<dbReference type="KEGG" id="mde:101898025"/>
<feature type="transmembrane region" description="Helical" evidence="7">
    <location>
        <begin position="67"/>
        <end position="90"/>
    </location>
</feature>
<gene>
    <name evidence="8" type="primary">101898025</name>
    <name evidence="10" type="synonym">LOC101898025</name>
</gene>
<dbReference type="Pfam" id="PF04148">
    <property type="entry name" value="Erv26"/>
    <property type="match status" value="1"/>
</dbReference>
<dbReference type="Proteomes" id="UP001652621">
    <property type="component" value="Unplaced"/>
</dbReference>
<dbReference type="GO" id="GO:0000139">
    <property type="term" value="C:Golgi membrane"/>
    <property type="evidence" value="ECO:0007669"/>
    <property type="project" value="TreeGrafter"/>
</dbReference>
<dbReference type="RefSeq" id="XP_005185344.1">
    <property type="nucleotide sequence ID" value="XM_005185287.3"/>
</dbReference>
<evidence type="ECO:0000256" key="2">
    <source>
        <dbReference type="ARBA" id="ARBA00008096"/>
    </source>
</evidence>
<dbReference type="GeneID" id="101898025"/>
<name>A0A1I8N764_MUSDO</name>
<keyword evidence="5 7" id="KW-1133">Transmembrane helix</keyword>
<dbReference type="VEuPathDB" id="VectorBase:MDOMA2_003096"/>